<dbReference type="GO" id="GO:0016192">
    <property type="term" value="P:vesicle-mediated transport"/>
    <property type="evidence" value="ECO:0007669"/>
    <property type="project" value="TreeGrafter"/>
</dbReference>
<dbReference type="InterPro" id="IPR036188">
    <property type="entry name" value="FAD/NAD-bd_sf"/>
</dbReference>
<dbReference type="GO" id="GO:0007264">
    <property type="term" value="P:small GTPase-mediated signal transduction"/>
    <property type="evidence" value="ECO:0007669"/>
    <property type="project" value="UniProtKB-UniRule"/>
</dbReference>
<proteinExistence type="inferred from homology"/>
<evidence type="ECO:0000256" key="2">
    <source>
        <dbReference type="PIRNR" id="PIRNR037514"/>
    </source>
</evidence>
<name>A0A9P9JAB4_9HYPO</name>
<dbReference type="GO" id="GO:0005634">
    <property type="term" value="C:nucleus"/>
    <property type="evidence" value="ECO:0007669"/>
    <property type="project" value="TreeGrafter"/>
</dbReference>
<evidence type="ECO:0000313" key="3">
    <source>
        <dbReference type="EMBL" id="KAH7158207.1"/>
    </source>
</evidence>
<dbReference type="PIRSF" id="PIRSF037514">
    <property type="entry name" value="Rab_ger_ger_transf_A_fun"/>
    <property type="match status" value="1"/>
</dbReference>
<dbReference type="PRINTS" id="PR00891">
    <property type="entry name" value="RABGDIREP"/>
</dbReference>
<comment type="caution">
    <text evidence="3">The sequence shown here is derived from an EMBL/GenBank/DDBJ whole genome shotgun (WGS) entry which is preliminary data.</text>
</comment>
<evidence type="ECO:0000256" key="1">
    <source>
        <dbReference type="ARBA" id="ARBA00005593"/>
    </source>
</evidence>
<dbReference type="InterPro" id="IPR017230">
    <property type="entry name" value="Mrs6"/>
</dbReference>
<dbReference type="GO" id="GO:0005968">
    <property type="term" value="C:Rab-protein geranylgeranyltransferase complex"/>
    <property type="evidence" value="ECO:0007669"/>
    <property type="project" value="TreeGrafter"/>
</dbReference>
<dbReference type="GO" id="GO:0005829">
    <property type="term" value="C:cytosol"/>
    <property type="evidence" value="ECO:0007669"/>
    <property type="project" value="TreeGrafter"/>
</dbReference>
<protein>
    <recommendedName>
        <fullName evidence="2">Rab proteins geranylgeranyltransferase</fullName>
    </recommendedName>
</protein>
<accession>A0A9P9JAB4</accession>
<dbReference type="PANTHER" id="PTHR11787">
    <property type="entry name" value="RAB GDP-DISSOCIATION INHIBITOR"/>
    <property type="match status" value="1"/>
</dbReference>
<dbReference type="Proteomes" id="UP000717696">
    <property type="component" value="Unassembled WGS sequence"/>
</dbReference>
<dbReference type="InterPro" id="IPR018203">
    <property type="entry name" value="GDP_dissociation_inhibitor"/>
</dbReference>
<dbReference type="AlphaFoldDB" id="A0A9P9JAB4"/>
<dbReference type="Gene3D" id="3.50.50.60">
    <property type="entry name" value="FAD/NAD(P)-binding domain"/>
    <property type="match status" value="1"/>
</dbReference>
<comment type="similarity">
    <text evidence="1 2">Belongs to the Rab GDI family.</text>
</comment>
<evidence type="ECO:0000313" key="4">
    <source>
        <dbReference type="Proteomes" id="UP000717696"/>
    </source>
</evidence>
<keyword evidence="4" id="KW-1185">Reference proteome</keyword>
<gene>
    <name evidence="3" type="ORF">B0J13DRAFT_543783</name>
</gene>
<reference evidence="3" key="1">
    <citation type="journal article" date="2021" name="Nat. Commun.">
        <title>Genetic determinants of endophytism in the Arabidopsis root mycobiome.</title>
        <authorList>
            <person name="Mesny F."/>
            <person name="Miyauchi S."/>
            <person name="Thiergart T."/>
            <person name="Pickel B."/>
            <person name="Atanasova L."/>
            <person name="Karlsson M."/>
            <person name="Huettel B."/>
            <person name="Barry K.W."/>
            <person name="Haridas S."/>
            <person name="Chen C."/>
            <person name="Bauer D."/>
            <person name="Andreopoulos W."/>
            <person name="Pangilinan J."/>
            <person name="LaButti K."/>
            <person name="Riley R."/>
            <person name="Lipzen A."/>
            <person name="Clum A."/>
            <person name="Drula E."/>
            <person name="Henrissat B."/>
            <person name="Kohler A."/>
            <person name="Grigoriev I.V."/>
            <person name="Martin F.M."/>
            <person name="Hacquard S."/>
        </authorList>
    </citation>
    <scope>NUCLEOTIDE SEQUENCE</scope>
    <source>
        <strain evidence="3">MPI-CAGE-AT-0021</strain>
    </source>
</reference>
<dbReference type="OrthoDB" id="1923006at2759"/>
<dbReference type="Gene3D" id="1.10.405.10">
    <property type="entry name" value="Guanine Nucleotide Dissociation Inhibitor, domain 1"/>
    <property type="match status" value="1"/>
</dbReference>
<organism evidence="3 4">
    <name type="scientific">Dactylonectria estremocensis</name>
    <dbReference type="NCBI Taxonomy" id="1079267"/>
    <lineage>
        <taxon>Eukaryota</taxon>
        <taxon>Fungi</taxon>
        <taxon>Dikarya</taxon>
        <taxon>Ascomycota</taxon>
        <taxon>Pezizomycotina</taxon>
        <taxon>Sordariomycetes</taxon>
        <taxon>Hypocreomycetidae</taxon>
        <taxon>Hypocreales</taxon>
        <taxon>Nectriaceae</taxon>
        <taxon>Dactylonectria</taxon>
    </lineage>
</organism>
<dbReference type="SUPFAM" id="SSF54373">
    <property type="entry name" value="FAD-linked reductases, C-terminal domain"/>
    <property type="match status" value="1"/>
</dbReference>
<dbReference type="EMBL" id="JAGMUU010000003">
    <property type="protein sequence ID" value="KAH7158207.1"/>
    <property type="molecule type" value="Genomic_DNA"/>
</dbReference>
<dbReference type="PANTHER" id="PTHR11787:SF4">
    <property type="entry name" value="CHM, RAB ESCORT PROTEIN 1"/>
    <property type="match status" value="1"/>
</dbReference>
<dbReference type="GO" id="GO:0005092">
    <property type="term" value="F:GDP-dissociation inhibitor activity"/>
    <property type="evidence" value="ECO:0007669"/>
    <property type="project" value="UniProtKB-UniRule"/>
</dbReference>
<dbReference type="SUPFAM" id="SSF51905">
    <property type="entry name" value="FAD/NAD(P)-binding domain"/>
    <property type="match status" value="1"/>
</dbReference>
<dbReference type="Pfam" id="PF00996">
    <property type="entry name" value="GDI"/>
    <property type="match status" value="1"/>
</dbReference>
<dbReference type="Gene3D" id="3.30.519.10">
    <property type="entry name" value="Guanine Nucleotide Dissociation Inhibitor, domain 2"/>
    <property type="match status" value="1"/>
</dbReference>
<sequence length="502" mass="54558">MESLSDTQWDVVISGTGLQQSLLALALSRSGKNILHVDPNDYYGGPEAAFSLPETDEWAKKHGVGGQKDTLFTGAEVKQEIDELASRRAYTLALAPQLIHSRSKLVSQLVDSKAFRHIEFLAVGSFFIYQPSDSSASSLSRIPSTREDVFSNTAIPTRSKRSLMKFLKFVLDFDSEPQTDIWRLHADEPLDGFLASAFKLDAALQSYIITLTLSHDGKISVKDGLTTIYRHLSSMGVFGPGFAAVYPKWGGLSEVAQVGCRAAAVGGAVYMLGTGIKEVRQAPSEDDETEPKLELELANNMIVKTKQLVEGSERPTTESSRISRLTAITKSDLSSLFKIMAEGAPIPAVAVVAFPAGSVPSEDGKYSEYPVYAMVHSSDTGECPSGQYVIYLSTVHNASSKSILEKALSSLVVTVRGGDEAIPSPLSIYQLYYEQCRGTSSLVVNGNTATFPLPPVDLAFNDSVLDPIQEAWNTFLGGSKEEDAQYMKFEDREGGDDEDPYE</sequence>